<dbReference type="InterPro" id="IPR016181">
    <property type="entry name" value="Acyl_CoA_acyltransferase"/>
</dbReference>
<dbReference type="GO" id="GO:0008080">
    <property type="term" value="F:N-acetyltransferase activity"/>
    <property type="evidence" value="ECO:0007669"/>
    <property type="project" value="TreeGrafter"/>
</dbReference>
<dbReference type="Proteomes" id="UP001159364">
    <property type="component" value="Linkage Group LG12"/>
</dbReference>
<proteinExistence type="predicted"/>
<dbReference type="EMBL" id="JAIWQS010000012">
    <property type="protein sequence ID" value="KAJ8749388.1"/>
    <property type="molecule type" value="Genomic_DNA"/>
</dbReference>
<dbReference type="InterPro" id="IPR000182">
    <property type="entry name" value="GNAT_dom"/>
</dbReference>
<evidence type="ECO:0000313" key="2">
    <source>
        <dbReference type="EMBL" id="KAJ8749388.1"/>
    </source>
</evidence>
<dbReference type="AlphaFoldDB" id="A0AAV8SBG9"/>
<comment type="caution">
    <text evidence="2">The sequence shown here is derived from an EMBL/GenBank/DDBJ whole genome shotgun (WGS) entry which is preliminary data.</text>
</comment>
<gene>
    <name evidence="2" type="ORF">K2173_018879</name>
</gene>
<organism evidence="2 3">
    <name type="scientific">Erythroxylum novogranatense</name>
    <dbReference type="NCBI Taxonomy" id="1862640"/>
    <lineage>
        <taxon>Eukaryota</taxon>
        <taxon>Viridiplantae</taxon>
        <taxon>Streptophyta</taxon>
        <taxon>Embryophyta</taxon>
        <taxon>Tracheophyta</taxon>
        <taxon>Spermatophyta</taxon>
        <taxon>Magnoliopsida</taxon>
        <taxon>eudicotyledons</taxon>
        <taxon>Gunneridae</taxon>
        <taxon>Pentapetalae</taxon>
        <taxon>rosids</taxon>
        <taxon>fabids</taxon>
        <taxon>Malpighiales</taxon>
        <taxon>Erythroxylaceae</taxon>
        <taxon>Erythroxylum</taxon>
    </lineage>
</organism>
<evidence type="ECO:0000313" key="3">
    <source>
        <dbReference type="Proteomes" id="UP001159364"/>
    </source>
</evidence>
<dbReference type="CDD" id="cd04301">
    <property type="entry name" value="NAT_SF"/>
    <property type="match status" value="1"/>
</dbReference>
<dbReference type="Pfam" id="PF00583">
    <property type="entry name" value="Acetyltransf_1"/>
    <property type="match status" value="1"/>
</dbReference>
<accession>A0AAV8SBG9</accession>
<dbReference type="PANTHER" id="PTHR13355">
    <property type="entry name" value="GLUCOSAMINE 6-PHOSPHATE N-ACETYLTRANSFERASE"/>
    <property type="match status" value="1"/>
</dbReference>
<reference evidence="2 3" key="1">
    <citation type="submission" date="2021-09" db="EMBL/GenBank/DDBJ databases">
        <title>Genomic insights and catalytic innovation underlie evolution of tropane alkaloids biosynthesis.</title>
        <authorList>
            <person name="Wang Y.-J."/>
            <person name="Tian T."/>
            <person name="Huang J.-P."/>
            <person name="Huang S.-X."/>
        </authorList>
    </citation>
    <scope>NUCLEOTIDE SEQUENCE [LARGE SCALE GENOMIC DNA]</scope>
    <source>
        <strain evidence="2">KIB-2018</strain>
        <tissue evidence="2">Leaf</tissue>
    </source>
</reference>
<keyword evidence="3" id="KW-1185">Reference proteome</keyword>
<protein>
    <recommendedName>
        <fullName evidence="1">N-acetyltransferase domain-containing protein</fullName>
    </recommendedName>
</protein>
<dbReference type="Gene3D" id="3.40.630.30">
    <property type="match status" value="1"/>
</dbReference>
<name>A0AAV8SBG9_9ROSI</name>
<dbReference type="PANTHER" id="PTHR13355:SF15">
    <property type="entry name" value="GCN5-RELATED N-ACETYLTRANSFERASE 3, CHLOROPLASTIC"/>
    <property type="match status" value="1"/>
</dbReference>
<evidence type="ECO:0000259" key="1">
    <source>
        <dbReference type="PROSITE" id="PS51186"/>
    </source>
</evidence>
<dbReference type="SUPFAM" id="SSF55729">
    <property type="entry name" value="Acyl-CoA N-acyltransferases (Nat)"/>
    <property type="match status" value="1"/>
</dbReference>
<dbReference type="InterPro" id="IPR039143">
    <property type="entry name" value="GNPNAT1-like"/>
</dbReference>
<sequence>MPPLMIRGNGHGVTSRAMEISWVTRKENGKRLLKPRIPICISTNPSQIKLKDLMDLYGNCNHSCHRFPKLDPRGKFVEAVDVKKLGVALSHSFVLVSVFCNPEDVGIGLVNNNYSSYKSQGEDPCPLPPPPSRSLDFFSKLKQPIMPVVSPSDSRLVGFGRAVSDVGLTASIYDVMVLPSMRRMGIGSMIVKRIVRMLTSRGIYDIAVLCSANERLFFKACGFGDDILGSTTMMYTRTFPIYSEGDQMITCAGQNQLLAPPENPSNLID</sequence>
<feature type="domain" description="N-acetyltransferase" evidence="1">
    <location>
        <begin position="96"/>
        <end position="240"/>
    </location>
</feature>
<dbReference type="PROSITE" id="PS51186">
    <property type="entry name" value="GNAT"/>
    <property type="match status" value="1"/>
</dbReference>